<dbReference type="PROSITE" id="PS01031">
    <property type="entry name" value="SHSP"/>
    <property type="match status" value="1"/>
</dbReference>
<dbReference type="GO" id="GO:0051082">
    <property type="term" value="F:unfolded protein binding"/>
    <property type="evidence" value="ECO:0007669"/>
    <property type="project" value="TreeGrafter"/>
</dbReference>
<dbReference type="GO" id="GO:0005737">
    <property type="term" value="C:cytoplasm"/>
    <property type="evidence" value="ECO:0007669"/>
    <property type="project" value="TreeGrafter"/>
</dbReference>
<accession>A0A671Q8T1</accession>
<dbReference type="InterPro" id="IPR001436">
    <property type="entry name" value="Alpha-crystallin/sHSP_animal"/>
</dbReference>
<evidence type="ECO:0000256" key="3">
    <source>
        <dbReference type="SAM" id="MobiDB-lite"/>
    </source>
</evidence>
<organism evidence="5 6">
    <name type="scientific">Sinocyclocheilus anshuiensis</name>
    <dbReference type="NCBI Taxonomy" id="1608454"/>
    <lineage>
        <taxon>Eukaryota</taxon>
        <taxon>Metazoa</taxon>
        <taxon>Chordata</taxon>
        <taxon>Craniata</taxon>
        <taxon>Vertebrata</taxon>
        <taxon>Euteleostomi</taxon>
        <taxon>Actinopterygii</taxon>
        <taxon>Neopterygii</taxon>
        <taxon>Teleostei</taxon>
        <taxon>Ostariophysi</taxon>
        <taxon>Cypriniformes</taxon>
        <taxon>Cyprinidae</taxon>
        <taxon>Cyprininae</taxon>
        <taxon>Sinocyclocheilus</taxon>
    </lineage>
</organism>
<protein>
    <submittedName>
        <fullName evidence="5">Uncharacterized LOC107702214</fullName>
    </submittedName>
</protein>
<dbReference type="PRINTS" id="PR00299">
    <property type="entry name" value="ACRYSTALLIN"/>
</dbReference>
<evidence type="ECO:0000313" key="6">
    <source>
        <dbReference type="Proteomes" id="UP000472260"/>
    </source>
</evidence>
<feature type="region of interest" description="Disordered" evidence="3">
    <location>
        <begin position="212"/>
        <end position="375"/>
    </location>
</feature>
<dbReference type="SUPFAM" id="SSF49764">
    <property type="entry name" value="HSP20-like chaperones"/>
    <property type="match status" value="1"/>
</dbReference>
<sequence length="392" mass="43338">MADAIKSPSRPQYCHDVSWNPLSYRWPSVIFNQHYGLPPLLDPQDLSWMEGIFRRLGTSSWPGYLRTPVFAPFTQASGQPMSKLQREMSGGVSEAVGEMCKWKISLDVNHFAPSEITVKTQDEFLVIAGKHEERQDEHGYIARCFTRKYTLPGGVDAENLQSHLSADGILTVEAPLPSIPLPADVSIPIQVLISSDSCLIFNHTTVSRLPQVEETVGGKQEDADEPQVEAEAKPESFEGETPEPSVSTELPEGGQITERDQQTVSDVDPSREPQPQSISEAAPGTTESEREQVGEPGEEDKEGTFQEAVEGTERDREEVHESADKPQAPETPDTITSEQGEQAEATQPRELEGEEGYTDPAVTEDEQSTFGQTQEVFKPQQVLQKEMDVGKM</sequence>
<keyword evidence="6" id="KW-1185">Reference proteome</keyword>
<evidence type="ECO:0000259" key="4">
    <source>
        <dbReference type="PROSITE" id="PS01031"/>
    </source>
</evidence>
<gene>
    <name evidence="5" type="primary">si:dkey-1k23.3</name>
</gene>
<feature type="domain" description="SHSP" evidence="4">
    <location>
        <begin position="83"/>
        <end position="192"/>
    </location>
</feature>
<feature type="compositionally biased region" description="Acidic residues" evidence="3">
    <location>
        <begin position="352"/>
        <end position="367"/>
    </location>
</feature>
<dbReference type="InterPro" id="IPR002068">
    <property type="entry name" value="A-crystallin/Hsp20_dom"/>
</dbReference>
<evidence type="ECO:0000256" key="2">
    <source>
        <dbReference type="RuleBase" id="RU003616"/>
    </source>
</evidence>
<comment type="similarity">
    <text evidence="1 2">Belongs to the small heat shock protein (HSP20) family.</text>
</comment>
<feature type="compositionally biased region" description="Basic and acidic residues" evidence="3">
    <location>
        <begin position="311"/>
        <end position="324"/>
    </location>
</feature>
<dbReference type="GO" id="GO:0009408">
    <property type="term" value="P:response to heat"/>
    <property type="evidence" value="ECO:0007669"/>
    <property type="project" value="TreeGrafter"/>
</dbReference>
<reference evidence="5" key="2">
    <citation type="submission" date="2025-09" db="UniProtKB">
        <authorList>
            <consortium name="Ensembl"/>
        </authorList>
    </citation>
    <scope>IDENTIFICATION</scope>
</reference>
<dbReference type="InterPro" id="IPR008978">
    <property type="entry name" value="HSP20-like_chaperone"/>
</dbReference>
<dbReference type="GO" id="GO:0043066">
    <property type="term" value="P:negative regulation of apoptotic process"/>
    <property type="evidence" value="ECO:0007669"/>
    <property type="project" value="TreeGrafter"/>
</dbReference>
<dbReference type="Ensembl" id="ENSSANT00000071180.1">
    <property type="protein sequence ID" value="ENSSANP00000066972.1"/>
    <property type="gene ID" value="ENSSANG00000033331.1"/>
</dbReference>
<reference evidence="5" key="1">
    <citation type="submission" date="2025-08" db="UniProtKB">
        <authorList>
            <consortium name="Ensembl"/>
        </authorList>
    </citation>
    <scope>IDENTIFICATION</scope>
</reference>
<name>A0A671Q8T1_9TELE</name>
<dbReference type="Gene3D" id="2.60.40.790">
    <property type="match status" value="1"/>
</dbReference>
<dbReference type="PANTHER" id="PTHR45640:SF7">
    <property type="entry name" value="HEAT SHOCK PROTEIN BETA-1"/>
    <property type="match status" value="1"/>
</dbReference>
<proteinExistence type="inferred from homology"/>
<dbReference type="GO" id="GO:0042026">
    <property type="term" value="P:protein refolding"/>
    <property type="evidence" value="ECO:0007669"/>
    <property type="project" value="TreeGrafter"/>
</dbReference>
<dbReference type="AlphaFoldDB" id="A0A671Q8T1"/>
<dbReference type="Proteomes" id="UP000472260">
    <property type="component" value="Unassembled WGS sequence"/>
</dbReference>
<evidence type="ECO:0000256" key="1">
    <source>
        <dbReference type="PROSITE-ProRule" id="PRU00285"/>
    </source>
</evidence>
<evidence type="ECO:0000313" key="5">
    <source>
        <dbReference type="Ensembl" id="ENSSANP00000066972.1"/>
    </source>
</evidence>
<dbReference type="Pfam" id="PF00011">
    <property type="entry name" value="HSP20"/>
    <property type="match status" value="1"/>
</dbReference>
<dbReference type="GO" id="GO:0005634">
    <property type="term" value="C:nucleus"/>
    <property type="evidence" value="ECO:0007669"/>
    <property type="project" value="TreeGrafter"/>
</dbReference>
<dbReference type="PANTHER" id="PTHR45640">
    <property type="entry name" value="HEAT SHOCK PROTEIN HSP-12.2-RELATED"/>
    <property type="match status" value="1"/>
</dbReference>